<dbReference type="STRING" id="630626.EBL_c33870"/>
<dbReference type="HOGENOM" id="CLU_3410195_0_0_6"/>
<protein>
    <submittedName>
        <fullName evidence="1">Uncharacterized protein</fullName>
    </submittedName>
</protein>
<sequence length="29" mass="3424">MIRGEILRSLLLQNEINWLLKCCHNVDAK</sequence>
<dbReference type="AlphaFoldDB" id="I2BD43"/>
<reference evidence="1 2" key="1">
    <citation type="journal article" date="2012" name="J. Bacteriol.">
        <title>Complete genome sequence of the B12-producing Shimwellia blattae strain DSM 4481, isolated from a cockroach.</title>
        <authorList>
            <person name="Brzuszkiewicz E."/>
            <person name="Waschkowitz T."/>
            <person name="Wiezer A."/>
            <person name="Daniel R."/>
        </authorList>
    </citation>
    <scope>NUCLEOTIDE SEQUENCE [LARGE SCALE GENOMIC DNA]</scope>
    <source>
        <strain evidence="2">ATCC 29907 / DSM 4481 / JCM 1650 / NBRC 105725 / CDC 9005-74</strain>
    </source>
</reference>
<evidence type="ECO:0000313" key="2">
    <source>
        <dbReference type="Proteomes" id="UP000001955"/>
    </source>
</evidence>
<organism evidence="1 2">
    <name type="scientific">Shimwellia blattae (strain ATCC 29907 / DSM 4481 / JCM 1650 / NBRC 105725 / CDC 9005-74)</name>
    <name type="common">Escherichia blattae</name>
    <dbReference type="NCBI Taxonomy" id="630626"/>
    <lineage>
        <taxon>Bacteria</taxon>
        <taxon>Pseudomonadati</taxon>
        <taxon>Pseudomonadota</taxon>
        <taxon>Gammaproteobacteria</taxon>
        <taxon>Enterobacterales</taxon>
        <taxon>Enterobacteriaceae</taxon>
        <taxon>Shimwellia</taxon>
    </lineage>
</organism>
<dbReference type="EMBL" id="CP001560">
    <property type="protein sequence ID" value="AFJ48447.1"/>
    <property type="molecule type" value="Genomic_DNA"/>
</dbReference>
<dbReference type="KEGG" id="ebt:EBL_c33870"/>
<dbReference type="Proteomes" id="UP000001955">
    <property type="component" value="Chromosome"/>
</dbReference>
<keyword evidence="2" id="KW-1185">Reference proteome</keyword>
<evidence type="ECO:0000313" key="1">
    <source>
        <dbReference type="EMBL" id="AFJ48447.1"/>
    </source>
</evidence>
<gene>
    <name evidence="1" type="ordered locus">EBL_c33870</name>
</gene>
<name>I2BD43_SHIBC</name>
<accession>I2BD43</accession>
<proteinExistence type="predicted"/>